<protein>
    <recommendedName>
        <fullName evidence="5">Ubiquitin-like domain-containing protein</fullName>
    </recommendedName>
</protein>
<evidence type="ECO:0000313" key="3">
    <source>
        <dbReference type="EMBL" id="KZT23738.1"/>
    </source>
</evidence>
<evidence type="ECO:0008006" key="5">
    <source>
        <dbReference type="Google" id="ProtNLM"/>
    </source>
</evidence>
<keyword evidence="2" id="KW-0812">Transmembrane</keyword>
<dbReference type="InterPro" id="IPR029071">
    <property type="entry name" value="Ubiquitin-like_domsf"/>
</dbReference>
<evidence type="ECO:0000313" key="4">
    <source>
        <dbReference type="Proteomes" id="UP000076761"/>
    </source>
</evidence>
<dbReference type="InParanoid" id="A0A165RFH0"/>
<organism evidence="3 4">
    <name type="scientific">Neolentinus lepideus HHB14362 ss-1</name>
    <dbReference type="NCBI Taxonomy" id="1314782"/>
    <lineage>
        <taxon>Eukaryota</taxon>
        <taxon>Fungi</taxon>
        <taxon>Dikarya</taxon>
        <taxon>Basidiomycota</taxon>
        <taxon>Agaricomycotina</taxon>
        <taxon>Agaricomycetes</taxon>
        <taxon>Gloeophyllales</taxon>
        <taxon>Gloeophyllaceae</taxon>
        <taxon>Neolentinus</taxon>
    </lineage>
</organism>
<dbReference type="SUPFAM" id="SSF54236">
    <property type="entry name" value="Ubiquitin-like"/>
    <property type="match status" value="1"/>
</dbReference>
<keyword evidence="2" id="KW-1133">Transmembrane helix</keyword>
<evidence type="ECO:0000256" key="1">
    <source>
        <dbReference type="SAM" id="MobiDB-lite"/>
    </source>
</evidence>
<keyword evidence="2" id="KW-0472">Membrane</keyword>
<sequence>MVIHPVMRCLMAPRYRRILQIRQARRRRLAARSSLVATWHSAQSQTLQWFYTITRQPIVLASVVFGILLLLWYWKCSPSAVPLLCATASWDTMLMTWACCGAGKLVCTKCTSGRNHASSKTASTRLPPKVNLFIQGITPKSTVVVISPYETIHTVLRSLRRRHLLPDLSHVQYCIFFQPYGSRPLNDDDVLEAIGIRNNSTLHVRASILGGARFSSNSQEGPRLSRSKQNSLRKLDRLPRNTQNSGFPWVAVNSNVSRVRRSGLIDILLATRSLVCISGHSKDISRSRRRRHNKKLPHPRLTSHLLLISSADL</sequence>
<accession>A0A165RFH0</accession>
<gene>
    <name evidence="3" type="ORF">NEOLEDRAFT_531481</name>
</gene>
<feature type="region of interest" description="Disordered" evidence="1">
    <location>
        <begin position="216"/>
        <end position="239"/>
    </location>
</feature>
<dbReference type="Proteomes" id="UP000076761">
    <property type="component" value="Unassembled WGS sequence"/>
</dbReference>
<name>A0A165RFH0_9AGAM</name>
<keyword evidence="4" id="KW-1185">Reference proteome</keyword>
<reference evidence="3 4" key="1">
    <citation type="journal article" date="2016" name="Mol. Biol. Evol.">
        <title>Comparative Genomics of Early-Diverging Mushroom-Forming Fungi Provides Insights into the Origins of Lignocellulose Decay Capabilities.</title>
        <authorList>
            <person name="Nagy L.G."/>
            <person name="Riley R."/>
            <person name="Tritt A."/>
            <person name="Adam C."/>
            <person name="Daum C."/>
            <person name="Floudas D."/>
            <person name="Sun H."/>
            <person name="Yadav J.S."/>
            <person name="Pangilinan J."/>
            <person name="Larsson K.H."/>
            <person name="Matsuura K."/>
            <person name="Barry K."/>
            <person name="Labutti K."/>
            <person name="Kuo R."/>
            <person name="Ohm R.A."/>
            <person name="Bhattacharya S.S."/>
            <person name="Shirouzu T."/>
            <person name="Yoshinaga Y."/>
            <person name="Martin F.M."/>
            <person name="Grigoriev I.V."/>
            <person name="Hibbett D.S."/>
        </authorList>
    </citation>
    <scope>NUCLEOTIDE SEQUENCE [LARGE SCALE GENOMIC DNA]</scope>
    <source>
        <strain evidence="3 4">HHB14362 ss-1</strain>
    </source>
</reference>
<proteinExistence type="predicted"/>
<dbReference type="EMBL" id="KV425583">
    <property type="protein sequence ID" value="KZT23738.1"/>
    <property type="molecule type" value="Genomic_DNA"/>
</dbReference>
<dbReference type="OrthoDB" id="3062013at2759"/>
<feature type="transmembrane region" description="Helical" evidence="2">
    <location>
        <begin position="54"/>
        <end position="74"/>
    </location>
</feature>
<dbReference type="AlphaFoldDB" id="A0A165RFH0"/>
<evidence type="ECO:0000256" key="2">
    <source>
        <dbReference type="SAM" id="Phobius"/>
    </source>
</evidence>